<keyword evidence="1" id="KW-1133">Transmembrane helix</keyword>
<protein>
    <submittedName>
        <fullName evidence="2">Uncharacterized protein</fullName>
    </submittedName>
</protein>
<dbReference type="STRING" id="1048205.AB852_19360"/>
<keyword evidence="1" id="KW-0812">Transmembrane</keyword>
<evidence type="ECO:0000313" key="3">
    <source>
        <dbReference type="Proteomes" id="UP000186455"/>
    </source>
</evidence>
<feature type="transmembrane region" description="Helical" evidence="1">
    <location>
        <begin position="21"/>
        <end position="40"/>
    </location>
</feature>
<evidence type="ECO:0000256" key="1">
    <source>
        <dbReference type="SAM" id="Phobius"/>
    </source>
</evidence>
<dbReference type="EMBL" id="LFBV01000004">
    <property type="protein sequence ID" value="OKH93605.1"/>
    <property type="molecule type" value="Genomic_DNA"/>
</dbReference>
<proteinExistence type="predicted"/>
<keyword evidence="3" id="KW-1185">Reference proteome</keyword>
<organism evidence="2 3">
    <name type="scientific">Streptomyces uncialis</name>
    <dbReference type="NCBI Taxonomy" id="1048205"/>
    <lineage>
        <taxon>Bacteria</taxon>
        <taxon>Bacillati</taxon>
        <taxon>Actinomycetota</taxon>
        <taxon>Actinomycetes</taxon>
        <taxon>Kitasatosporales</taxon>
        <taxon>Streptomycetaceae</taxon>
        <taxon>Streptomyces</taxon>
    </lineage>
</organism>
<accession>A0A1Q4V709</accession>
<name>A0A1Q4V709_9ACTN</name>
<evidence type="ECO:0000313" key="2">
    <source>
        <dbReference type="EMBL" id="OKH93605.1"/>
    </source>
</evidence>
<gene>
    <name evidence="2" type="ORF">AB852_19360</name>
</gene>
<reference evidence="2 3" key="1">
    <citation type="submission" date="2015-06" db="EMBL/GenBank/DDBJ databases">
        <title>Cloning and characterization of the uncialamcin biosynthetic gene cluster.</title>
        <authorList>
            <person name="Yan X."/>
            <person name="Huang T."/>
            <person name="Ge H."/>
            <person name="Shen B."/>
        </authorList>
    </citation>
    <scope>NUCLEOTIDE SEQUENCE [LARGE SCALE GENOMIC DNA]</scope>
    <source>
        <strain evidence="2 3">DCA2648</strain>
    </source>
</reference>
<keyword evidence="1" id="KW-0472">Membrane</keyword>
<dbReference type="Proteomes" id="UP000186455">
    <property type="component" value="Unassembled WGS sequence"/>
</dbReference>
<feature type="transmembrane region" description="Helical" evidence="1">
    <location>
        <begin position="46"/>
        <end position="64"/>
    </location>
</feature>
<dbReference type="AlphaFoldDB" id="A0A1Q4V709"/>
<comment type="caution">
    <text evidence="2">The sequence shown here is derived from an EMBL/GenBank/DDBJ whole genome shotgun (WGS) entry which is preliminary data.</text>
</comment>
<sequence>MTPSLALLRSVRLDALVPAPFLAPLGFHTWAYLFPCGYFGGAQFPAPLWGAFCLFFGSGPVGILRPRSDTLGTTYVWSY</sequence>